<dbReference type="KEGG" id="mya:MORIYA_3913"/>
<dbReference type="EMBL" id="LS483250">
    <property type="protein sequence ID" value="SQD80365.1"/>
    <property type="molecule type" value="Genomic_DNA"/>
</dbReference>
<gene>
    <name evidence="4" type="primary">btuF</name>
    <name evidence="4" type="ORF">MORIYA_3913</name>
</gene>
<keyword evidence="5" id="KW-1185">Reference proteome</keyword>
<feature type="domain" description="Fe/B12 periplasmic-binding" evidence="3">
    <location>
        <begin position="38"/>
        <end position="284"/>
    </location>
</feature>
<dbReference type="Pfam" id="PF01497">
    <property type="entry name" value="Peripla_BP_2"/>
    <property type="match status" value="1"/>
</dbReference>
<dbReference type="SUPFAM" id="SSF53807">
    <property type="entry name" value="Helical backbone' metal receptor"/>
    <property type="match status" value="1"/>
</dbReference>
<evidence type="ECO:0000313" key="4">
    <source>
        <dbReference type="EMBL" id="SQD80365.1"/>
    </source>
</evidence>
<evidence type="ECO:0000256" key="2">
    <source>
        <dbReference type="SAM" id="SignalP"/>
    </source>
</evidence>
<dbReference type="AlphaFoldDB" id="A0A330M1Q0"/>
<dbReference type="InterPro" id="IPR050902">
    <property type="entry name" value="ABC_Transporter_SBP"/>
</dbReference>
<dbReference type="PROSITE" id="PS50983">
    <property type="entry name" value="FE_B12_PBP"/>
    <property type="match status" value="1"/>
</dbReference>
<dbReference type="Gene3D" id="3.40.50.1980">
    <property type="entry name" value="Nitrogenase molybdenum iron protein domain"/>
    <property type="match status" value="2"/>
</dbReference>
<dbReference type="PANTHER" id="PTHR30535:SF34">
    <property type="entry name" value="MOLYBDATE-BINDING PROTEIN MOLA"/>
    <property type="match status" value="1"/>
</dbReference>
<name>A0A330M1Q0_9GAMM</name>
<accession>A0A330M1Q0</accession>
<proteinExistence type="predicted"/>
<dbReference type="Proteomes" id="UP000250163">
    <property type="component" value="Chromosome MORIYA"/>
</dbReference>
<dbReference type="InterPro" id="IPR054828">
    <property type="entry name" value="Vit_B12_bind_prot"/>
</dbReference>
<dbReference type="RefSeq" id="WP_112717655.1">
    <property type="nucleotide sequence ID" value="NZ_LS483250.1"/>
</dbReference>
<evidence type="ECO:0000313" key="5">
    <source>
        <dbReference type="Proteomes" id="UP000250163"/>
    </source>
</evidence>
<reference evidence="5" key="1">
    <citation type="submission" date="2018-05" db="EMBL/GenBank/DDBJ databases">
        <authorList>
            <person name="Cea G.-C."/>
            <person name="William W."/>
        </authorList>
    </citation>
    <scope>NUCLEOTIDE SEQUENCE [LARGE SCALE GENOMIC DNA]</scope>
    <source>
        <strain evidence="5">DB21MT 5</strain>
    </source>
</reference>
<keyword evidence="1 2" id="KW-0732">Signal</keyword>
<evidence type="ECO:0000256" key="1">
    <source>
        <dbReference type="ARBA" id="ARBA00022729"/>
    </source>
</evidence>
<feature type="chain" id="PRO_5016326952" evidence="2">
    <location>
        <begin position="27"/>
        <end position="291"/>
    </location>
</feature>
<dbReference type="InterPro" id="IPR002491">
    <property type="entry name" value="ABC_transptr_periplasmic_BD"/>
</dbReference>
<sequence>MSFLTRFVTLFIIVFSVQVQSSSVQAFPLPVPEKYPQRIVSLSPHTTELVFAAGAGDRLIGVSAYSDYPEEAKALPIVASSQQINIETILALEPDLVIYWQQGNSAADINQLKKFGIPVYASKTGGLDDIATQIQRLGKMLGTQSIADPVSDKYRQALAALRAKYAHNPKQDLFYQVWPTPLMTVANDPWLQEQFELCGFNNVFHDSPVPYPVINVEQVLVKQPAVIVAGTVNDAELAQWQTWQSIPAVKNGNIFRINPDVSHRFSPRVVQGITTLCEIALQAQQNVITNQ</sequence>
<protein>
    <submittedName>
        <fullName evidence="4">Vitamin B12-binding protein</fullName>
    </submittedName>
</protein>
<dbReference type="OrthoDB" id="6495095at2"/>
<evidence type="ECO:0000259" key="3">
    <source>
        <dbReference type="PROSITE" id="PS50983"/>
    </source>
</evidence>
<feature type="signal peptide" evidence="2">
    <location>
        <begin position="1"/>
        <end position="26"/>
    </location>
</feature>
<dbReference type="PANTHER" id="PTHR30535">
    <property type="entry name" value="VITAMIN B12-BINDING PROTEIN"/>
    <property type="match status" value="1"/>
</dbReference>
<dbReference type="NCBIfam" id="NF038402">
    <property type="entry name" value="TroA_like"/>
    <property type="match status" value="1"/>
</dbReference>
<organism evidence="4 5">
    <name type="scientific">Moritella yayanosii</name>
    <dbReference type="NCBI Taxonomy" id="69539"/>
    <lineage>
        <taxon>Bacteria</taxon>
        <taxon>Pseudomonadati</taxon>
        <taxon>Pseudomonadota</taxon>
        <taxon>Gammaproteobacteria</taxon>
        <taxon>Alteromonadales</taxon>
        <taxon>Moritellaceae</taxon>
        <taxon>Moritella</taxon>
    </lineage>
</organism>
<dbReference type="CDD" id="cd01144">
    <property type="entry name" value="BtuF"/>
    <property type="match status" value="1"/>
</dbReference>